<evidence type="ECO:0000259" key="2">
    <source>
        <dbReference type="Pfam" id="PF04851"/>
    </source>
</evidence>
<dbReference type="GO" id="GO:0005524">
    <property type="term" value="F:ATP binding"/>
    <property type="evidence" value="ECO:0007669"/>
    <property type="project" value="InterPro"/>
</dbReference>
<dbReference type="Pfam" id="PF04851">
    <property type="entry name" value="ResIII"/>
    <property type="match status" value="1"/>
</dbReference>
<proteinExistence type="predicted"/>
<accession>A0AB39CD23</accession>
<organism evidence="3">
    <name type="scientific">Pseudomonas phage RVTF4</name>
    <dbReference type="NCBI Taxonomy" id="3236931"/>
    <lineage>
        <taxon>Viruses</taxon>
    </lineage>
</organism>
<sequence length="729" mass="83154">MNSFFRKLAGIIQVKEQGNEIIISGINGLHLVRDISMYWKTSRIATNIFNYASRTELRFYKFFAPDFLYILDSVMNYRSRYISVKTAAAIRAGLLEHTWVKRAFQPEDPNAPGRLDFSALKKMKFAPKAEQMEYFKSYSTRLDKWGLTGDLLHAEPGTGKTFMCTAIGEMVKADRIVIFCEKRAVNTVWVPSMEDVEPPKVALEDHNDLSDTIALEEMYTAGSAPTVWSSEMGRPYNNEKIVVVHYQWLTNFLNLIQTGVFNGLKIMTALDESHNMNDPKSLQTQMYIACVKALGSQDNILASGTPVKALGAELITLMTVADPLFTPEVEARFRLIYGKEGGKGLDIIRHRMGYMSFFIAKTEDSTGLKKPIMKSYKVKIPNGNDFTLPVIKKVMEEFIKQRVKYYQDRRKEDEAYWAECITLHERSLKTKEQIAAYNEYRRVLKIVISNPDPRETGEEIKATNRYEKMVFGPSLPQTMIHKFRDVKSVIKYVMLKIQGECLGRILGGKRIECHVAMVPHVDWVGIVESTHKKTIMFTSFVEALEASDMHTRKLGMTPIAVYGKTSNELASIVGRFDKEPKLNPLLATYASLATAVRLTMADTMLILNNPFRSYILEQAIARIYRIGQDSQTVVYTTTLDTGDIPNISTRSADILAWSQEMVEAITGVKSPFEQKEAFESFIAEQPKEFDEHKLMYGVLSKGFEHLDIQIDRRQFELPKTNNRVPAWMR</sequence>
<dbReference type="Gene3D" id="3.40.50.300">
    <property type="entry name" value="P-loop containing nucleotide triphosphate hydrolases"/>
    <property type="match status" value="2"/>
</dbReference>
<evidence type="ECO:0000313" key="3">
    <source>
        <dbReference type="EMBL" id="XDJ14893.1"/>
    </source>
</evidence>
<dbReference type="GO" id="GO:0016787">
    <property type="term" value="F:hydrolase activity"/>
    <property type="evidence" value="ECO:0007669"/>
    <property type="project" value="InterPro"/>
</dbReference>
<name>A0AB39CD23_9VIRU</name>
<feature type="domain" description="Helicase C-terminal" evidence="1">
    <location>
        <begin position="528"/>
        <end position="627"/>
    </location>
</feature>
<protein>
    <submittedName>
        <fullName evidence="3">Type III restriction enzyme res subunit</fullName>
    </submittedName>
</protein>
<evidence type="ECO:0000259" key="1">
    <source>
        <dbReference type="Pfam" id="PF00271"/>
    </source>
</evidence>
<dbReference type="InterPro" id="IPR006935">
    <property type="entry name" value="Helicase/UvrB_N"/>
</dbReference>
<dbReference type="EMBL" id="PQ015378">
    <property type="protein sequence ID" value="XDJ14893.1"/>
    <property type="molecule type" value="Genomic_DNA"/>
</dbReference>
<feature type="domain" description="Helicase/UvrB N-terminal" evidence="2">
    <location>
        <begin position="127"/>
        <end position="282"/>
    </location>
</feature>
<dbReference type="Pfam" id="PF00271">
    <property type="entry name" value="Helicase_C"/>
    <property type="match status" value="1"/>
</dbReference>
<dbReference type="GO" id="GO:0003677">
    <property type="term" value="F:DNA binding"/>
    <property type="evidence" value="ECO:0007669"/>
    <property type="project" value="InterPro"/>
</dbReference>
<dbReference type="SUPFAM" id="SSF52540">
    <property type="entry name" value="P-loop containing nucleoside triphosphate hydrolases"/>
    <property type="match status" value="2"/>
</dbReference>
<dbReference type="InterPro" id="IPR001650">
    <property type="entry name" value="Helicase_C-like"/>
</dbReference>
<reference evidence="3" key="1">
    <citation type="submission" date="2024-07" db="EMBL/GenBank/DDBJ databases">
        <authorList>
            <person name="Bringhurst R.M."/>
            <person name="Homer T.E."/>
        </authorList>
    </citation>
    <scope>NUCLEOTIDE SEQUENCE</scope>
</reference>
<dbReference type="InterPro" id="IPR027417">
    <property type="entry name" value="P-loop_NTPase"/>
</dbReference>